<evidence type="ECO:0000256" key="3">
    <source>
        <dbReference type="PROSITE-ProRule" id="PRU00284"/>
    </source>
</evidence>
<dbReference type="PRINTS" id="PR00260">
    <property type="entry name" value="CHEMTRNSDUCR"/>
</dbReference>
<protein>
    <submittedName>
        <fullName evidence="5">Chemoreceptor zinc-binding domain-containing protein</fullName>
    </submittedName>
</protein>
<dbReference type="GO" id="GO:0007165">
    <property type="term" value="P:signal transduction"/>
    <property type="evidence" value="ECO:0007669"/>
    <property type="project" value="UniProtKB-KW"/>
</dbReference>
<dbReference type="InterPro" id="IPR025991">
    <property type="entry name" value="Chemoreceptor_zinc-bind_dom"/>
</dbReference>
<dbReference type="STRING" id="94869.SAMN04488529_10150"/>
<evidence type="ECO:0000313" key="5">
    <source>
        <dbReference type="EMBL" id="SDO65474.1"/>
    </source>
</evidence>
<dbReference type="GO" id="GO:0016020">
    <property type="term" value="C:membrane"/>
    <property type="evidence" value="ECO:0007669"/>
    <property type="project" value="InterPro"/>
</dbReference>
<evidence type="ECO:0000256" key="2">
    <source>
        <dbReference type="ARBA" id="ARBA00029447"/>
    </source>
</evidence>
<keyword evidence="1 3" id="KW-0807">Transducer</keyword>
<dbReference type="PANTHER" id="PTHR32089">
    <property type="entry name" value="METHYL-ACCEPTING CHEMOTAXIS PROTEIN MCPB"/>
    <property type="match status" value="1"/>
</dbReference>
<evidence type="ECO:0000256" key="1">
    <source>
        <dbReference type="ARBA" id="ARBA00023224"/>
    </source>
</evidence>
<dbReference type="RefSeq" id="WP_089964701.1">
    <property type="nucleotide sequence ID" value="NZ_FNJM01000001.1"/>
</dbReference>
<comment type="similarity">
    <text evidence="2">Belongs to the methyl-accepting chemotaxis (MCP) protein family.</text>
</comment>
<dbReference type="GO" id="GO:0006935">
    <property type="term" value="P:chemotaxis"/>
    <property type="evidence" value="ECO:0007669"/>
    <property type="project" value="InterPro"/>
</dbReference>
<feature type="domain" description="Methyl-accepting transducer" evidence="4">
    <location>
        <begin position="72"/>
        <end position="322"/>
    </location>
</feature>
<dbReference type="EMBL" id="FNJM01000001">
    <property type="protein sequence ID" value="SDO65474.1"/>
    <property type="molecule type" value="Genomic_DNA"/>
</dbReference>
<dbReference type="Proteomes" id="UP000198597">
    <property type="component" value="Unassembled WGS sequence"/>
</dbReference>
<evidence type="ECO:0000313" key="6">
    <source>
        <dbReference type="Proteomes" id="UP000198597"/>
    </source>
</evidence>
<dbReference type="SUPFAM" id="SSF58104">
    <property type="entry name" value="Methyl-accepting chemotaxis protein (MCP) signaling domain"/>
    <property type="match status" value="1"/>
</dbReference>
<dbReference type="Pfam" id="PF13682">
    <property type="entry name" value="CZB"/>
    <property type="match status" value="1"/>
</dbReference>
<dbReference type="OrthoDB" id="9816519at2"/>
<gene>
    <name evidence="5" type="ORF">SAMN04488529_10150</name>
</gene>
<reference evidence="5 6" key="1">
    <citation type="submission" date="2016-10" db="EMBL/GenBank/DDBJ databases">
        <authorList>
            <person name="de Groot N.N."/>
        </authorList>
    </citation>
    <scope>NUCLEOTIDE SEQUENCE [LARGE SCALE GENOMIC DNA]</scope>
    <source>
        <strain evidence="5 6">DSM 12272</strain>
    </source>
</reference>
<dbReference type="Gene3D" id="1.20.120.30">
    <property type="entry name" value="Aspartate receptor, ligand-binding domain"/>
    <property type="match status" value="1"/>
</dbReference>
<keyword evidence="5" id="KW-0675">Receptor</keyword>
<keyword evidence="6" id="KW-1185">Reference proteome</keyword>
<dbReference type="Pfam" id="PF00015">
    <property type="entry name" value="MCPsignal"/>
    <property type="match status" value="1"/>
</dbReference>
<dbReference type="PROSITE" id="PS50111">
    <property type="entry name" value="CHEMOTAXIS_TRANSDUC_2"/>
    <property type="match status" value="1"/>
</dbReference>
<dbReference type="GO" id="GO:0004888">
    <property type="term" value="F:transmembrane signaling receptor activity"/>
    <property type="evidence" value="ECO:0007669"/>
    <property type="project" value="InterPro"/>
</dbReference>
<dbReference type="PANTHER" id="PTHR32089:SF112">
    <property type="entry name" value="LYSOZYME-LIKE PROTEIN-RELATED"/>
    <property type="match status" value="1"/>
</dbReference>
<proteinExistence type="inferred from homology"/>
<dbReference type="Gene3D" id="1.10.287.950">
    <property type="entry name" value="Methyl-accepting chemotaxis protein"/>
    <property type="match status" value="1"/>
</dbReference>
<name>A0A1H0LB57_9CLOT</name>
<accession>A0A1H0LB57</accession>
<dbReference type="InterPro" id="IPR004089">
    <property type="entry name" value="MCPsignal_dom"/>
</dbReference>
<dbReference type="SMART" id="SM00283">
    <property type="entry name" value="MA"/>
    <property type="match status" value="1"/>
</dbReference>
<dbReference type="InterPro" id="IPR004090">
    <property type="entry name" value="Chemotax_Me-accpt_rcpt"/>
</dbReference>
<organism evidence="5 6">
    <name type="scientific">Clostridium gasigenes</name>
    <dbReference type="NCBI Taxonomy" id="94869"/>
    <lineage>
        <taxon>Bacteria</taxon>
        <taxon>Bacillati</taxon>
        <taxon>Bacillota</taxon>
        <taxon>Clostridia</taxon>
        <taxon>Eubacteriales</taxon>
        <taxon>Clostridiaceae</taxon>
        <taxon>Clostridium</taxon>
    </lineage>
</organism>
<evidence type="ECO:0000259" key="4">
    <source>
        <dbReference type="PROSITE" id="PS50111"/>
    </source>
</evidence>
<dbReference type="AlphaFoldDB" id="A0A1H0LB57"/>
<sequence length="491" mass="54727">MKLFKKAPCNEALCIIKNVEDRMNGKIVENPQIDYPIHKTLFKHFDKLLASEKKMSMGSEQLVNITASLSDFDVKMTHSSGKLINFAKDMSSLSESNLAIVEEITANMNQVNETIGNTSETMDQLASASKALVLKNDEGMLQLNEVNILKENVMKDSTIMSEQIKHLVDMAVKVNEIVNGVEAIAEQTNLLALNASIEAARAGEFGKGFAVVADEIRKLADNTKINLDEMRVFVNNVHQAANGGQESMNNTMKSTNNMNSKLDTISGTMKENVSMLRGTIEDVHKISESMGEIKEAATQINQAMDASTRDVEKLNYMTQNIHSDATESAGNAKQISKIDEELSNIARNMISSLNGGVNAITNQELINNLSKAKEAHGNWMKNLKRIVDEKKTYPIQTNSKRCAFGHFYHSITVNNPYIVEAWNEIDKAHEGLHSMGKKVVEAIEDKDFKKANTFYLDVEKLSREVFSHINDTIEIIKNNSKEGVEVLKYMK</sequence>